<dbReference type="SUPFAM" id="SSF53098">
    <property type="entry name" value="Ribonuclease H-like"/>
    <property type="match status" value="1"/>
</dbReference>
<keyword evidence="3" id="KW-1185">Reference proteome</keyword>
<dbReference type="STRING" id="45882.A0A0V1C2S3"/>
<evidence type="ECO:0000259" key="1">
    <source>
        <dbReference type="PROSITE" id="PS50994"/>
    </source>
</evidence>
<dbReference type="OMA" id="EINAFNI"/>
<dbReference type="OrthoDB" id="8019190at2759"/>
<protein>
    <recommendedName>
        <fullName evidence="1">Integrase catalytic domain-containing protein</fullName>
    </recommendedName>
</protein>
<dbReference type="InterPro" id="IPR012337">
    <property type="entry name" value="RNaseH-like_sf"/>
</dbReference>
<dbReference type="Pfam" id="PF18701">
    <property type="entry name" value="DUF5641"/>
    <property type="match status" value="1"/>
</dbReference>
<dbReference type="InterPro" id="IPR041588">
    <property type="entry name" value="Integrase_H2C2"/>
</dbReference>
<dbReference type="Pfam" id="PF17921">
    <property type="entry name" value="Integrase_H2C2"/>
    <property type="match status" value="1"/>
</dbReference>
<dbReference type="Gene3D" id="1.10.340.70">
    <property type="match status" value="1"/>
</dbReference>
<dbReference type="EMBL" id="JYDI01001040">
    <property type="protein sequence ID" value="KRY43594.1"/>
    <property type="molecule type" value="Genomic_DNA"/>
</dbReference>
<dbReference type="PROSITE" id="PS50994">
    <property type="entry name" value="INTEGRASE"/>
    <property type="match status" value="1"/>
</dbReference>
<name>A0A0V1C2S3_TRIBR</name>
<evidence type="ECO:0000313" key="2">
    <source>
        <dbReference type="EMBL" id="KRY43594.1"/>
    </source>
</evidence>
<proteinExistence type="predicted"/>
<dbReference type="Gene3D" id="3.30.420.10">
    <property type="entry name" value="Ribonuclease H-like superfamily/Ribonuclease H"/>
    <property type="match status" value="1"/>
</dbReference>
<dbReference type="GO" id="GO:0015074">
    <property type="term" value="P:DNA integration"/>
    <property type="evidence" value="ECO:0007669"/>
    <property type="project" value="InterPro"/>
</dbReference>
<gene>
    <name evidence="2" type="ORF">T03_14707</name>
</gene>
<feature type="domain" description="Integrase catalytic" evidence="1">
    <location>
        <begin position="102"/>
        <end position="271"/>
    </location>
</feature>
<reference evidence="2 3" key="1">
    <citation type="submission" date="2015-01" db="EMBL/GenBank/DDBJ databases">
        <title>Evolution of Trichinella species and genotypes.</title>
        <authorList>
            <person name="Korhonen P.K."/>
            <person name="Edoardo P."/>
            <person name="Giuseppe L.R."/>
            <person name="Gasser R.B."/>
        </authorList>
    </citation>
    <scope>NUCLEOTIDE SEQUENCE [LARGE SCALE GENOMIC DNA]</scope>
    <source>
        <strain evidence="2">ISS120</strain>
    </source>
</reference>
<dbReference type="AlphaFoldDB" id="A0A0V1C2S3"/>
<dbReference type="InterPro" id="IPR040676">
    <property type="entry name" value="DUF5641"/>
</dbReference>
<evidence type="ECO:0000313" key="3">
    <source>
        <dbReference type="Proteomes" id="UP000054653"/>
    </source>
</evidence>
<organism evidence="2 3">
    <name type="scientific">Trichinella britovi</name>
    <name type="common">Parasitic roundworm</name>
    <dbReference type="NCBI Taxonomy" id="45882"/>
    <lineage>
        <taxon>Eukaryota</taxon>
        <taxon>Metazoa</taxon>
        <taxon>Ecdysozoa</taxon>
        <taxon>Nematoda</taxon>
        <taxon>Enoplea</taxon>
        <taxon>Dorylaimia</taxon>
        <taxon>Trichinellida</taxon>
        <taxon>Trichinellidae</taxon>
        <taxon>Trichinella</taxon>
    </lineage>
</organism>
<accession>A0A0V1C2S3</accession>
<sequence>MDMEGLLRVGGRLTNAALPWCHKHPLLLPPDGTIVALIVRRAHESELHAGVNQTLAALRRRYWVIRGRQAVKRCIRSCITCRRQDGRPFCPLMSELPVARVEPTFPFGHVGLDFAGPLHVRDEDRGVKKVYICLFTCMVTRAVHIEIVADMTTTSFLSAFRRFVARRGTPEVIQSDDFRTFKQADAFIRSLFVGKRAEQFQNDGGYWERLVRSVKNALRKVLRRSLLRFDELRTTLCELESRINNRPLTLLSEDPEDCAPLTPAHFLIGRELAALPTSSGETPSGMGARHLGRRWRHQQLLMRYLWKRWTDVYLVSLNVRGKWEKIDRPPEVDDLVLVTEDTVSCNRWKLGVITELLPGSDGIVRSIRLRTARVGSESHDRVGCWCF</sequence>
<dbReference type="Proteomes" id="UP000054653">
    <property type="component" value="Unassembled WGS sequence"/>
</dbReference>
<dbReference type="PANTHER" id="PTHR47331">
    <property type="entry name" value="PHD-TYPE DOMAIN-CONTAINING PROTEIN"/>
    <property type="match status" value="1"/>
</dbReference>
<dbReference type="GO" id="GO:0003676">
    <property type="term" value="F:nucleic acid binding"/>
    <property type="evidence" value="ECO:0007669"/>
    <property type="project" value="InterPro"/>
</dbReference>
<comment type="caution">
    <text evidence="2">The sequence shown here is derived from an EMBL/GenBank/DDBJ whole genome shotgun (WGS) entry which is preliminary data.</text>
</comment>
<dbReference type="PANTHER" id="PTHR47331:SF1">
    <property type="entry name" value="GAG-LIKE PROTEIN"/>
    <property type="match status" value="1"/>
</dbReference>
<dbReference type="InterPro" id="IPR001584">
    <property type="entry name" value="Integrase_cat-core"/>
</dbReference>
<dbReference type="InterPro" id="IPR036397">
    <property type="entry name" value="RNaseH_sf"/>
</dbReference>